<feature type="transmembrane region" description="Helical" evidence="2">
    <location>
        <begin position="12"/>
        <end position="34"/>
    </location>
</feature>
<evidence type="ECO:0000256" key="2">
    <source>
        <dbReference type="SAM" id="Phobius"/>
    </source>
</evidence>
<keyword evidence="4" id="KW-1185">Reference proteome</keyword>
<dbReference type="Proteomes" id="UP001212498">
    <property type="component" value="Unassembled WGS sequence"/>
</dbReference>
<feature type="region of interest" description="Disordered" evidence="1">
    <location>
        <begin position="61"/>
        <end position="85"/>
    </location>
</feature>
<protein>
    <submittedName>
        <fullName evidence="3">Uncharacterized protein</fullName>
    </submittedName>
</protein>
<evidence type="ECO:0000256" key="1">
    <source>
        <dbReference type="SAM" id="MobiDB-lite"/>
    </source>
</evidence>
<reference evidence="3 4" key="1">
    <citation type="submission" date="2022-11" db="EMBL/GenBank/DDBJ databases">
        <title>Nonomuraea corallina sp. nov., a new species of the genus Nonomuraea isolated from sea side sediment in Thai sea.</title>
        <authorList>
            <person name="Ngamcharungchit C."/>
            <person name="Matsumoto A."/>
            <person name="Suriyachadkun C."/>
            <person name="Panbangred W."/>
            <person name="Inahashi Y."/>
            <person name="Intra B."/>
        </authorList>
    </citation>
    <scope>NUCLEOTIDE SEQUENCE [LARGE SCALE GENOMIC DNA]</scope>
    <source>
        <strain evidence="3 4">DSM 43553</strain>
    </source>
</reference>
<keyword evidence="2" id="KW-0812">Transmembrane</keyword>
<evidence type="ECO:0000313" key="3">
    <source>
        <dbReference type="EMBL" id="MDA0643680.1"/>
    </source>
</evidence>
<dbReference type="RefSeq" id="WP_271277901.1">
    <property type="nucleotide sequence ID" value="NZ_BAABFD010000007.1"/>
</dbReference>
<name>A0ABT4T2X3_9ACTN</name>
<keyword evidence="2" id="KW-1133">Transmembrane helix</keyword>
<comment type="caution">
    <text evidence="3">The sequence shown here is derived from an EMBL/GenBank/DDBJ whole genome shotgun (WGS) entry which is preliminary data.</text>
</comment>
<dbReference type="EMBL" id="JAPNUD010000073">
    <property type="protein sequence ID" value="MDA0643680.1"/>
    <property type="molecule type" value="Genomic_DNA"/>
</dbReference>
<accession>A0ABT4T2X3</accession>
<feature type="transmembrane region" description="Helical" evidence="2">
    <location>
        <begin position="40"/>
        <end position="59"/>
    </location>
</feature>
<sequence length="155" mass="15844">MPKNCKNRAIKVFTALLTSVGLVYLGVTVLVRGTDAADEVAGVIGGFVVLLTMLGLLRARGEPPPRRGKAARGARPEAVAGPPVSLTNTGAHALMTALGLPARPSCDRQSGGPECGRLVNARPFAAPAEHAAGPCAGKAGRPVVVVVLNRAEPRL</sequence>
<gene>
    <name evidence="3" type="ORF">OUY24_23890</name>
</gene>
<proteinExistence type="predicted"/>
<organism evidence="3 4">
    <name type="scientific">Nonomuraea ferruginea</name>
    <dbReference type="NCBI Taxonomy" id="46174"/>
    <lineage>
        <taxon>Bacteria</taxon>
        <taxon>Bacillati</taxon>
        <taxon>Actinomycetota</taxon>
        <taxon>Actinomycetes</taxon>
        <taxon>Streptosporangiales</taxon>
        <taxon>Streptosporangiaceae</taxon>
        <taxon>Nonomuraea</taxon>
    </lineage>
</organism>
<keyword evidence="2" id="KW-0472">Membrane</keyword>
<evidence type="ECO:0000313" key="4">
    <source>
        <dbReference type="Proteomes" id="UP001212498"/>
    </source>
</evidence>